<accession>A0A1D8N9W9</accession>
<dbReference type="EMBL" id="CP017555">
    <property type="protein sequence ID" value="AOW02427.1"/>
    <property type="molecule type" value="Genomic_DNA"/>
</dbReference>
<dbReference type="RefSeq" id="XP_068138327.1">
    <property type="nucleotide sequence ID" value="XM_068282226.1"/>
</dbReference>
<name>A0A1D8N9W9_YARLL</name>
<proteinExistence type="predicted"/>
<evidence type="ECO:0000313" key="2">
    <source>
        <dbReference type="Proteomes" id="UP000182444"/>
    </source>
</evidence>
<sequence>MFVTLHDTHRFARIATNEAGSDATLGLGTVKKPAKAGFKSGPSRTSAYKLQRAGVKKERCYKSLAWAGNMSWTYNLLRS</sequence>
<reference evidence="1 2" key="1">
    <citation type="journal article" date="2016" name="PLoS ONE">
        <title>Sequence Assembly of Yarrowia lipolytica Strain W29/CLIB89 Shows Transposable Element Diversity.</title>
        <authorList>
            <person name="Magnan C."/>
            <person name="Yu J."/>
            <person name="Chang I."/>
            <person name="Jahn E."/>
            <person name="Kanomata Y."/>
            <person name="Wu J."/>
            <person name="Zeller M."/>
            <person name="Oakes M."/>
            <person name="Baldi P."/>
            <person name="Sandmeyer S."/>
        </authorList>
    </citation>
    <scope>NUCLEOTIDE SEQUENCE [LARGE SCALE GENOMIC DNA]</scope>
    <source>
        <strain evidence="2">CLIB89(W29)</strain>
    </source>
</reference>
<evidence type="ECO:0000313" key="1">
    <source>
        <dbReference type="EMBL" id="AOW02427.1"/>
    </source>
</evidence>
<protein>
    <submittedName>
        <fullName evidence="1">Uncharacterized protein</fullName>
    </submittedName>
</protein>
<dbReference type="AlphaFoldDB" id="A0A1D8N9W9"/>
<dbReference type="Proteomes" id="UP000182444">
    <property type="component" value="Chromosome 1C"/>
</dbReference>
<dbReference type="GeneID" id="94582866"/>
<dbReference type="VEuPathDB" id="FungiDB:YALI1_C08275g"/>
<organism evidence="1 2">
    <name type="scientific">Yarrowia lipolytica</name>
    <name type="common">Candida lipolytica</name>
    <dbReference type="NCBI Taxonomy" id="4952"/>
    <lineage>
        <taxon>Eukaryota</taxon>
        <taxon>Fungi</taxon>
        <taxon>Dikarya</taxon>
        <taxon>Ascomycota</taxon>
        <taxon>Saccharomycotina</taxon>
        <taxon>Dipodascomycetes</taxon>
        <taxon>Dipodascales</taxon>
        <taxon>Dipodascales incertae sedis</taxon>
        <taxon>Yarrowia</taxon>
    </lineage>
</organism>
<gene>
    <name evidence="1" type="ORF">YALI1_C08275g</name>
</gene>